<dbReference type="InterPro" id="IPR043519">
    <property type="entry name" value="NT_sf"/>
</dbReference>
<keyword evidence="2" id="KW-1185">Reference proteome</keyword>
<dbReference type="Proteomes" id="UP000215059">
    <property type="component" value="Unassembled WGS sequence"/>
</dbReference>
<dbReference type="GO" id="GO:0016740">
    <property type="term" value="F:transferase activity"/>
    <property type="evidence" value="ECO:0007669"/>
    <property type="project" value="UniProtKB-KW"/>
</dbReference>
<sequence length="240" mass="27496">MRDSARTSARNFIEAFFPDCDVALLAGSVVRGEETESSDLDIVIFDEKIMDSYRQSYYEFGWPIEVFVHKKSTYQRFFLENIDRARPSLPQMCAEGIIMKDNGTASIIKNEALQLLKAGPAPWKSTEIDVARYTITDLLEDLTGSSNNIEDLFIVSKLAYLIHEFVLRVHNHWIGEGKWIVRALKEFNPEFAESFSKVFDDYYTDRQKEKVIEFADEVLAPYGGRLFEGFSSNSKGKQAI</sequence>
<dbReference type="EMBL" id="NOII01000001">
    <property type="protein sequence ID" value="OYD58978.1"/>
    <property type="molecule type" value="Genomic_DNA"/>
</dbReference>
<evidence type="ECO:0000313" key="1">
    <source>
        <dbReference type="EMBL" id="OYD58978.1"/>
    </source>
</evidence>
<dbReference type="SUPFAM" id="SSF81301">
    <property type="entry name" value="Nucleotidyltransferase"/>
    <property type="match status" value="1"/>
</dbReference>
<protein>
    <submittedName>
        <fullName evidence="1">Nucleotidyltransferase</fullName>
    </submittedName>
</protein>
<dbReference type="CDD" id="cd05403">
    <property type="entry name" value="NT_KNTase_like"/>
    <property type="match status" value="1"/>
</dbReference>
<reference evidence="1 2" key="1">
    <citation type="submission" date="2017-07" db="EMBL/GenBank/DDBJ databases">
        <title>Fictibacillus sp. nov. GDSW-R2A3 Genome sequencing and assembly.</title>
        <authorList>
            <person name="Mayilraj S."/>
        </authorList>
    </citation>
    <scope>NUCLEOTIDE SEQUENCE [LARGE SCALE GENOMIC DNA]</scope>
    <source>
        <strain evidence="1 2">GDSW-R2A3</strain>
    </source>
</reference>
<dbReference type="AlphaFoldDB" id="A0A235FCB5"/>
<evidence type="ECO:0000313" key="2">
    <source>
        <dbReference type="Proteomes" id="UP000215059"/>
    </source>
</evidence>
<gene>
    <name evidence="1" type="ORF">CGZ90_03490</name>
</gene>
<organism evidence="1 2">
    <name type="scientific">Fictibacillus aquaticus</name>
    <dbReference type="NCBI Taxonomy" id="2021314"/>
    <lineage>
        <taxon>Bacteria</taxon>
        <taxon>Bacillati</taxon>
        <taxon>Bacillota</taxon>
        <taxon>Bacilli</taxon>
        <taxon>Bacillales</taxon>
        <taxon>Fictibacillaceae</taxon>
        <taxon>Fictibacillus</taxon>
    </lineage>
</organism>
<keyword evidence="1" id="KW-0808">Transferase</keyword>
<dbReference type="OrthoDB" id="43980at2"/>
<dbReference type="RefSeq" id="WP_094250938.1">
    <property type="nucleotide sequence ID" value="NZ_JBHLXL010000001.1"/>
</dbReference>
<proteinExistence type="predicted"/>
<dbReference type="Gene3D" id="3.30.460.10">
    <property type="entry name" value="Beta Polymerase, domain 2"/>
    <property type="match status" value="1"/>
</dbReference>
<accession>A0A235FCB5</accession>
<comment type="caution">
    <text evidence="1">The sequence shown here is derived from an EMBL/GenBank/DDBJ whole genome shotgun (WGS) entry which is preliminary data.</text>
</comment>
<name>A0A235FCB5_9BACL</name>